<dbReference type="STRING" id="1108812.AWC16_12475"/>
<dbReference type="Gene3D" id="3.30.70.2390">
    <property type="match status" value="1"/>
</dbReference>
<name>A0A1X1YIN8_9MYCO</name>
<dbReference type="AlphaFoldDB" id="A0A1X1YIN8"/>
<evidence type="ECO:0000313" key="4">
    <source>
        <dbReference type="Proteomes" id="UP000193866"/>
    </source>
</evidence>
<dbReference type="Pfam" id="PF13399">
    <property type="entry name" value="LytR_C"/>
    <property type="match status" value="1"/>
</dbReference>
<gene>
    <name evidence="3" type="ORF">AWC16_12475</name>
</gene>
<evidence type="ECO:0000256" key="1">
    <source>
        <dbReference type="SAM" id="MobiDB-lite"/>
    </source>
</evidence>
<organism evidence="3 4">
    <name type="scientific">Mycolicibacter longobardus</name>
    <dbReference type="NCBI Taxonomy" id="1108812"/>
    <lineage>
        <taxon>Bacteria</taxon>
        <taxon>Bacillati</taxon>
        <taxon>Actinomycetota</taxon>
        <taxon>Actinomycetes</taxon>
        <taxon>Mycobacteriales</taxon>
        <taxon>Mycobacteriaceae</taxon>
        <taxon>Mycolicibacter</taxon>
    </lineage>
</organism>
<comment type="caution">
    <text evidence="3">The sequence shown here is derived from an EMBL/GenBank/DDBJ whole genome shotgun (WGS) entry which is preliminary data.</text>
</comment>
<evidence type="ECO:0000259" key="2">
    <source>
        <dbReference type="Pfam" id="PF13399"/>
    </source>
</evidence>
<protein>
    <recommendedName>
        <fullName evidence="2">LytR/CpsA/Psr regulator C-terminal domain-containing protein</fullName>
    </recommendedName>
</protein>
<accession>A0A1X1YIN8</accession>
<dbReference type="InterPro" id="IPR027381">
    <property type="entry name" value="LytR/CpsA/Psr_C"/>
</dbReference>
<reference evidence="3 4" key="1">
    <citation type="submission" date="2016-01" db="EMBL/GenBank/DDBJ databases">
        <title>The new phylogeny of the genus Mycobacterium.</title>
        <authorList>
            <person name="Tarcisio F."/>
            <person name="Conor M."/>
            <person name="Antonella G."/>
            <person name="Elisabetta G."/>
            <person name="Giulia F.S."/>
            <person name="Sara T."/>
            <person name="Anna F."/>
            <person name="Clotilde B."/>
            <person name="Roberto B."/>
            <person name="Veronica D.S."/>
            <person name="Fabio R."/>
            <person name="Monica P."/>
            <person name="Olivier J."/>
            <person name="Enrico T."/>
            <person name="Nicola S."/>
        </authorList>
    </citation>
    <scope>NUCLEOTIDE SEQUENCE [LARGE SCALE GENOMIC DNA]</scope>
    <source>
        <strain evidence="3 4">DSM 45394</strain>
    </source>
</reference>
<sequence>MVAMNDHVPDSSRLPLRAMVMVLLFLGTIFLLVGFQALGSSGSDDDDAHSPTAKPAVTSSAPAKAERPARKPDVRVYNISEQAGLAGHTADRLREAGWNVTEIGNLELPEVTETTVYFSDAEGEQDSAHGVAEVLGAVVEPRIPDVAEQPPGVIVVVAG</sequence>
<dbReference type="EMBL" id="LQPG01000019">
    <property type="protein sequence ID" value="ORW10883.1"/>
    <property type="molecule type" value="Genomic_DNA"/>
</dbReference>
<evidence type="ECO:0000313" key="3">
    <source>
        <dbReference type="EMBL" id="ORW10883.1"/>
    </source>
</evidence>
<feature type="region of interest" description="Disordered" evidence="1">
    <location>
        <begin position="41"/>
        <end position="72"/>
    </location>
</feature>
<proteinExistence type="predicted"/>
<feature type="domain" description="LytR/CpsA/Psr regulator C-terminal" evidence="2">
    <location>
        <begin position="74"/>
        <end position="157"/>
    </location>
</feature>
<dbReference type="Proteomes" id="UP000193866">
    <property type="component" value="Unassembled WGS sequence"/>
</dbReference>
<keyword evidence="4" id="KW-1185">Reference proteome</keyword>